<dbReference type="GO" id="GO:0016787">
    <property type="term" value="F:hydrolase activity"/>
    <property type="evidence" value="ECO:0007669"/>
    <property type="project" value="UniProtKB-KW"/>
</dbReference>
<evidence type="ECO:0000256" key="1">
    <source>
        <dbReference type="ARBA" id="ARBA00007039"/>
    </source>
</evidence>
<keyword evidence="4 7" id="KW-0378">Hydrolase</keyword>
<dbReference type="PANTHER" id="PTHR10381:SF70">
    <property type="entry name" value="ATP-DEPENDENT CLP PROTEASE PROTEOLYTIC SUBUNIT"/>
    <property type="match status" value="1"/>
</dbReference>
<dbReference type="SUPFAM" id="SSF52096">
    <property type="entry name" value="ClpP/crotonase"/>
    <property type="match status" value="1"/>
</dbReference>
<dbReference type="RefSeq" id="WP_394608736.1">
    <property type="nucleotide sequence ID" value="NZ_JBIHSN010000003.1"/>
</dbReference>
<dbReference type="NCBIfam" id="NF045542">
    <property type="entry name" value="Clp_rel_HeadMat"/>
    <property type="match status" value="1"/>
</dbReference>
<dbReference type="CDD" id="cd07016">
    <property type="entry name" value="S14_ClpP_1"/>
    <property type="match status" value="1"/>
</dbReference>
<dbReference type="InterPro" id="IPR001907">
    <property type="entry name" value="ClpP"/>
</dbReference>
<dbReference type="Pfam" id="PF25209">
    <property type="entry name" value="Phage_capsid_4"/>
    <property type="match status" value="1"/>
</dbReference>
<dbReference type="Gene3D" id="3.90.226.10">
    <property type="entry name" value="2-enoyl-CoA Hydratase, Chain A, domain 1"/>
    <property type="match status" value="1"/>
</dbReference>
<organism evidence="7 8">
    <name type="scientific">Vibrio rumoiensis</name>
    <dbReference type="NCBI Taxonomy" id="76258"/>
    <lineage>
        <taxon>Bacteria</taxon>
        <taxon>Pseudomonadati</taxon>
        <taxon>Pseudomonadota</taxon>
        <taxon>Gammaproteobacteria</taxon>
        <taxon>Vibrionales</taxon>
        <taxon>Vibrionaceae</taxon>
        <taxon>Vibrio</taxon>
    </lineage>
</organism>
<evidence type="ECO:0000313" key="7">
    <source>
        <dbReference type="EMBL" id="MFH0267221.1"/>
    </source>
</evidence>
<dbReference type="PRINTS" id="PR00127">
    <property type="entry name" value="CLPPROTEASEP"/>
</dbReference>
<gene>
    <name evidence="7" type="ORF">ACGRQ9_17385</name>
</gene>
<keyword evidence="3" id="KW-0645">Protease</keyword>
<evidence type="ECO:0000256" key="6">
    <source>
        <dbReference type="RuleBase" id="RU003567"/>
    </source>
</evidence>
<comment type="similarity">
    <text evidence="1 6">Belongs to the peptidase S14 family.</text>
</comment>
<dbReference type="InterPro" id="IPR029045">
    <property type="entry name" value="ClpP/crotonase-like_dom_sf"/>
</dbReference>
<keyword evidence="5" id="KW-0720">Serine protease</keyword>
<name>A0ABW7IZW6_9VIBR</name>
<reference evidence="7 8" key="1">
    <citation type="submission" date="2024-10" db="EMBL/GenBank/DDBJ databases">
        <authorList>
            <person name="Yibar A."/>
            <person name="Saticioglu I.B."/>
            <person name="Duman M."/>
            <person name="Ajmi N."/>
            <person name="Gurler F."/>
            <person name="Ay H."/>
            <person name="Onuk E."/>
            <person name="Guler S."/>
            <person name="Romalde J.L."/>
        </authorList>
    </citation>
    <scope>NUCLEOTIDE SEQUENCE [LARGE SCALE GENOMIC DNA]</scope>
    <source>
        <strain evidence="7 8">14-MA-B</strain>
    </source>
</reference>
<accession>A0ABW7IZW6</accession>
<dbReference type="Proteomes" id="UP001607151">
    <property type="component" value="Unassembled WGS sequence"/>
</dbReference>
<dbReference type="Pfam" id="PF00574">
    <property type="entry name" value="CLP_protease"/>
    <property type="match status" value="1"/>
</dbReference>
<sequence>MPKPSSPKAKSWFTLKNEGESGPVKVWIHGDIGAYDIEAIDLIQALQSVGSQDVEFRIQSYGGSVYEGLAMYNAIKAHKGKTVGVVDGLVASISSYFLMACDTIQMPENATLMIHNPAIGAWGGEDEIQSALTQLQNSKQTIADAYVERSGQSLEDVLAAMEKETWFTAQAALEFGLVDEVIDAVNLSNCLKEIEADSLKAFKHPPKELLNQLEPIESESVPEQENQPDDIPLAASAASSNPVPIANAQDEQTSQVSNMPKLNENLELQNAVKKENARQAAIRALCAQHKIKDELLNEMLDDMECTEELAAKKILTALGEYSGAGTRNTPDNLTNTAVHAGNGNLLKDSLQNALNARCGVGEVEKGNPYKLKSLIDMAEIAVGKDAKLCSTKSELVARAFNTGDFAEIITESVRTVMRDEAKVRAPLWRELANTENLPDFKETDLVMVDDAPDLMAVSEDGEYKQAIIKGSGEKIQLATFGREVAITRQAIINDDIALLSKLPRKFMQSGYRLSDKLMFNAILAGKMGDGKPVFQAGTANKWGNLTTGITANDYQKLIMALHKSFATATTSEGDALDLRGEFLLASPDHASMLEAVLNTASKPDEFNPAYKKFQQVIETARMNSVNGAIGLTSKDFDSVVMGFLDGQMDPWLETGDGFTSDGAKFRITYDITSKVIDRRGLAQATFA</sequence>
<evidence type="ECO:0000256" key="4">
    <source>
        <dbReference type="ARBA" id="ARBA00022801"/>
    </source>
</evidence>
<dbReference type="NCBIfam" id="NF045540">
    <property type="entry name" value="scaf_prot_MCP1"/>
    <property type="match status" value="1"/>
</dbReference>
<dbReference type="PANTHER" id="PTHR10381">
    <property type="entry name" value="ATP-DEPENDENT CLP PROTEASE PROTEOLYTIC SUBUNIT"/>
    <property type="match status" value="1"/>
</dbReference>
<evidence type="ECO:0000256" key="3">
    <source>
        <dbReference type="ARBA" id="ARBA00022670"/>
    </source>
</evidence>
<keyword evidence="2" id="KW-0963">Cytoplasm</keyword>
<dbReference type="EMBL" id="JBIHSN010000003">
    <property type="protein sequence ID" value="MFH0267221.1"/>
    <property type="molecule type" value="Genomic_DNA"/>
</dbReference>
<evidence type="ECO:0000256" key="5">
    <source>
        <dbReference type="ARBA" id="ARBA00022825"/>
    </source>
</evidence>
<comment type="caution">
    <text evidence="7">The sequence shown here is derived from an EMBL/GenBank/DDBJ whole genome shotgun (WGS) entry which is preliminary data.</text>
</comment>
<protein>
    <recommendedName>
        <fullName evidence="6">ATP-dependent Clp protease proteolytic subunit</fullName>
    </recommendedName>
</protein>
<dbReference type="InterPro" id="IPR023562">
    <property type="entry name" value="ClpP/TepA"/>
</dbReference>
<evidence type="ECO:0000313" key="8">
    <source>
        <dbReference type="Proteomes" id="UP001607151"/>
    </source>
</evidence>
<evidence type="ECO:0000256" key="2">
    <source>
        <dbReference type="ARBA" id="ARBA00022490"/>
    </source>
</evidence>
<proteinExistence type="inferred from homology"/>
<keyword evidence="8" id="KW-1185">Reference proteome</keyword>